<dbReference type="Proteomes" id="UP001140091">
    <property type="component" value="Unassembled WGS sequence"/>
</dbReference>
<organism evidence="2 3">
    <name type="scientific">Candolleomyces eurysporus</name>
    <dbReference type="NCBI Taxonomy" id="2828524"/>
    <lineage>
        <taxon>Eukaryota</taxon>
        <taxon>Fungi</taxon>
        <taxon>Dikarya</taxon>
        <taxon>Basidiomycota</taxon>
        <taxon>Agaricomycotina</taxon>
        <taxon>Agaricomycetes</taxon>
        <taxon>Agaricomycetidae</taxon>
        <taxon>Agaricales</taxon>
        <taxon>Agaricineae</taxon>
        <taxon>Psathyrellaceae</taxon>
        <taxon>Candolleomyces</taxon>
    </lineage>
</organism>
<accession>A0A9W8J884</accession>
<evidence type="ECO:0008006" key="4">
    <source>
        <dbReference type="Google" id="ProtNLM"/>
    </source>
</evidence>
<name>A0A9W8J884_9AGAR</name>
<dbReference type="EMBL" id="JANBPK010000884">
    <property type="protein sequence ID" value="KAJ2929269.1"/>
    <property type="molecule type" value="Genomic_DNA"/>
</dbReference>
<dbReference type="Gene3D" id="1.25.40.20">
    <property type="entry name" value="Ankyrin repeat-containing domain"/>
    <property type="match status" value="1"/>
</dbReference>
<feature type="non-terminal residue" evidence="2">
    <location>
        <position position="282"/>
    </location>
</feature>
<reference evidence="2" key="1">
    <citation type="submission" date="2022-06" db="EMBL/GenBank/DDBJ databases">
        <title>Genome Sequence of Candolleomyces eurysporus.</title>
        <authorList>
            <person name="Buettner E."/>
        </authorList>
    </citation>
    <scope>NUCLEOTIDE SEQUENCE</scope>
    <source>
        <strain evidence="2">VTCC 930004</strain>
    </source>
</reference>
<comment type="caution">
    <text evidence="2">The sequence shown here is derived from an EMBL/GenBank/DDBJ whole genome shotgun (WGS) entry which is preliminary data.</text>
</comment>
<proteinExistence type="predicted"/>
<feature type="region of interest" description="Disordered" evidence="1">
    <location>
        <begin position="93"/>
        <end position="121"/>
    </location>
</feature>
<gene>
    <name evidence="2" type="ORF">H1R20_g7839</name>
</gene>
<keyword evidence="3" id="KW-1185">Reference proteome</keyword>
<sequence length="282" mass="32644">MVPGEVVGLHSLPVELLHDVQLLALSEHLPYTSKRLRQVYHGSSPLYRAKYIFFRLYDVRNESDMLTRALRYPSCSIDVLEAFRLLVKRNRDGNKESFPETDPQEDGTPLKATPEKEEKDAKKRLFDLPRRLFRNLDKRPKWTDNDAPLPYLRHLFNTFKDDDDVGLRPDANANQGYALTKAVHIRSIPLVQFLLEHGASPEPKDCLAIIVAIRQKNLPLVKMLIERPGASSSKKRRRLEDRVKPDVKMLKEAVRCKARDITEYLYHEKGVVPDMTTLQMMM</sequence>
<dbReference type="SUPFAM" id="SSF48403">
    <property type="entry name" value="Ankyrin repeat"/>
    <property type="match status" value="1"/>
</dbReference>
<dbReference type="InterPro" id="IPR036770">
    <property type="entry name" value="Ankyrin_rpt-contain_sf"/>
</dbReference>
<evidence type="ECO:0000313" key="3">
    <source>
        <dbReference type="Proteomes" id="UP001140091"/>
    </source>
</evidence>
<dbReference type="OrthoDB" id="539213at2759"/>
<protein>
    <recommendedName>
        <fullName evidence="4">Ankyrin</fullName>
    </recommendedName>
</protein>
<evidence type="ECO:0000256" key="1">
    <source>
        <dbReference type="SAM" id="MobiDB-lite"/>
    </source>
</evidence>
<dbReference type="AlphaFoldDB" id="A0A9W8J884"/>
<evidence type="ECO:0000313" key="2">
    <source>
        <dbReference type="EMBL" id="KAJ2929269.1"/>
    </source>
</evidence>